<dbReference type="AlphaFoldDB" id="A0A2Z4FNX6"/>
<protein>
    <submittedName>
        <fullName evidence="1">Uncharacterized protein</fullName>
    </submittedName>
</protein>
<evidence type="ECO:0000313" key="2">
    <source>
        <dbReference type="Proteomes" id="UP000249799"/>
    </source>
</evidence>
<proteinExistence type="predicted"/>
<organism evidence="1 2">
    <name type="scientific">Bradymonas sediminis</name>
    <dbReference type="NCBI Taxonomy" id="1548548"/>
    <lineage>
        <taxon>Bacteria</taxon>
        <taxon>Deltaproteobacteria</taxon>
        <taxon>Bradymonadales</taxon>
        <taxon>Bradymonadaceae</taxon>
        <taxon>Bradymonas</taxon>
    </lineage>
</organism>
<dbReference type="EMBL" id="CP030032">
    <property type="protein sequence ID" value="AWV90446.1"/>
    <property type="molecule type" value="Genomic_DNA"/>
</dbReference>
<name>A0A2Z4FNX6_9DELT</name>
<reference evidence="1 2" key="1">
    <citation type="submission" date="2018-06" db="EMBL/GenBank/DDBJ databases">
        <title>Lujinxingia sediminis gen. nov. sp. nov., a new facultative anaerobic member of the class Deltaproteobacteria, and proposal of Lujinxingaceae fam. nov.</title>
        <authorList>
            <person name="Guo L.-Y."/>
            <person name="Li C.-M."/>
            <person name="Wang S."/>
            <person name="Du Z.-J."/>
        </authorList>
    </citation>
    <scope>NUCLEOTIDE SEQUENCE [LARGE SCALE GENOMIC DNA]</scope>
    <source>
        <strain evidence="1 2">FA350</strain>
    </source>
</reference>
<evidence type="ECO:0000313" key="1">
    <source>
        <dbReference type="EMBL" id="AWV90446.1"/>
    </source>
</evidence>
<sequence length="108" mass="12108">MIDIEKVLQREFCDVSIMGGNTLWVHSSVLSAYVQRAAELGCVILGMDGARIYDDATRPDLDLIFITSSESVAASEAVEEARETAELFILKYIEPEENLYFDVVLRCK</sequence>
<accession>A0A2Z4FNX6</accession>
<dbReference type="Proteomes" id="UP000249799">
    <property type="component" value="Chromosome"/>
</dbReference>
<gene>
    <name evidence="1" type="ORF">DN745_14350</name>
</gene>
<dbReference type="KEGG" id="bsed:DN745_14350"/>
<keyword evidence="2" id="KW-1185">Reference proteome</keyword>